<dbReference type="InterPro" id="IPR003661">
    <property type="entry name" value="HisK_dim/P_dom"/>
</dbReference>
<evidence type="ECO:0000256" key="3">
    <source>
        <dbReference type="ARBA" id="ARBA00012438"/>
    </source>
</evidence>
<evidence type="ECO:0000313" key="20">
    <source>
        <dbReference type="Proteomes" id="UP000622580"/>
    </source>
</evidence>
<dbReference type="Gene3D" id="3.30.565.10">
    <property type="entry name" value="Histidine kinase-like ATPase, C-terminal domain"/>
    <property type="match status" value="1"/>
</dbReference>
<dbReference type="PANTHER" id="PTHR45339:SF5">
    <property type="entry name" value="HISTIDINE KINASE"/>
    <property type="match status" value="1"/>
</dbReference>
<gene>
    <name evidence="19" type="ORF">JKL49_03625</name>
</gene>
<dbReference type="InterPro" id="IPR011006">
    <property type="entry name" value="CheY-like_superfamily"/>
</dbReference>
<dbReference type="CDD" id="cd17546">
    <property type="entry name" value="REC_hyHK_CKI1_RcsC-like"/>
    <property type="match status" value="1"/>
</dbReference>
<protein>
    <recommendedName>
        <fullName evidence="3">histidine kinase</fullName>
        <ecNumber evidence="3">2.7.13.3</ecNumber>
    </recommendedName>
</protein>
<dbReference type="CDD" id="cd16922">
    <property type="entry name" value="HATPase_EvgS-ArcB-TorS-like"/>
    <property type="match status" value="1"/>
</dbReference>
<proteinExistence type="predicted"/>
<dbReference type="PANTHER" id="PTHR45339">
    <property type="entry name" value="HYBRID SIGNAL TRANSDUCTION HISTIDINE KINASE J"/>
    <property type="match status" value="1"/>
</dbReference>
<dbReference type="FunFam" id="3.30.565.10:FF:000010">
    <property type="entry name" value="Sensor histidine kinase RcsC"/>
    <property type="match status" value="1"/>
</dbReference>
<dbReference type="Pfam" id="PF00072">
    <property type="entry name" value="Response_reg"/>
    <property type="match status" value="1"/>
</dbReference>
<keyword evidence="11" id="KW-0902">Two-component regulatory system</keyword>
<feature type="transmembrane region" description="Helical" evidence="14">
    <location>
        <begin position="152"/>
        <end position="175"/>
    </location>
</feature>
<evidence type="ECO:0000256" key="1">
    <source>
        <dbReference type="ARBA" id="ARBA00000085"/>
    </source>
</evidence>
<dbReference type="InterPro" id="IPR000014">
    <property type="entry name" value="PAS"/>
</dbReference>
<dbReference type="Proteomes" id="UP000622580">
    <property type="component" value="Unassembled WGS sequence"/>
</dbReference>
<dbReference type="Pfam" id="PF02518">
    <property type="entry name" value="HATPase_c"/>
    <property type="match status" value="1"/>
</dbReference>
<keyword evidence="8" id="KW-0418">Kinase</keyword>
<dbReference type="PROSITE" id="PS50110">
    <property type="entry name" value="RESPONSE_REGULATORY"/>
    <property type="match status" value="1"/>
</dbReference>
<evidence type="ECO:0000259" key="16">
    <source>
        <dbReference type="PROSITE" id="PS50110"/>
    </source>
</evidence>
<feature type="domain" description="Histidine kinase" evidence="15">
    <location>
        <begin position="333"/>
        <end position="553"/>
    </location>
</feature>
<dbReference type="PROSITE" id="PS50109">
    <property type="entry name" value="HIS_KIN"/>
    <property type="match status" value="1"/>
</dbReference>
<keyword evidence="9" id="KW-0067">ATP-binding</keyword>
<dbReference type="SUPFAM" id="SSF55874">
    <property type="entry name" value="ATPase domain of HSP90 chaperone/DNA topoisomerase II/histidine kinase"/>
    <property type="match status" value="1"/>
</dbReference>
<feature type="transmembrane region" description="Helical" evidence="14">
    <location>
        <begin position="103"/>
        <end position="123"/>
    </location>
</feature>
<dbReference type="Pfam" id="PF08447">
    <property type="entry name" value="PAS_3"/>
    <property type="match status" value="1"/>
</dbReference>
<dbReference type="AlphaFoldDB" id="A0A941HUB1"/>
<keyword evidence="20" id="KW-1185">Reference proteome</keyword>
<comment type="subcellular location">
    <subcellularLocation>
        <location evidence="2">Membrane</location>
    </subcellularLocation>
</comment>
<keyword evidence="10 14" id="KW-1133">Transmembrane helix</keyword>
<feature type="modified residue" description="4-aspartylphosphate" evidence="13">
    <location>
        <position position="620"/>
    </location>
</feature>
<evidence type="ECO:0000256" key="14">
    <source>
        <dbReference type="SAM" id="Phobius"/>
    </source>
</evidence>
<dbReference type="Gene3D" id="3.40.50.2300">
    <property type="match status" value="1"/>
</dbReference>
<keyword evidence="6 14" id="KW-0812">Transmembrane</keyword>
<keyword evidence="5" id="KW-0808">Transferase</keyword>
<evidence type="ECO:0000313" key="19">
    <source>
        <dbReference type="EMBL" id="MBR7618469.1"/>
    </source>
</evidence>
<dbReference type="Gene3D" id="3.30.450.20">
    <property type="entry name" value="PAS domain"/>
    <property type="match status" value="1"/>
</dbReference>
<feature type="domain" description="PAC" evidence="18">
    <location>
        <begin position="264"/>
        <end position="315"/>
    </location>
</feature>
<dbReference type="InterPro" id="IPR003594">
    <property type="entry name" value="HATPase_dom"/>
</dbReference>
<dbReference type="PROSITE" id="PS50112">
    <property type="entry name" value="PAS"/>
    <property type="match status" value="1"/>
</dbReference>
<dbReference type="CDD" id="cd00130">
    <property type="entry name" value="PAS"/>
    <property type="match status" value="1"/>
</dbReference>
<dbReference type="InterPro" id="IPR036097">
    <property type="entry name" value="HisK_dim/P_sf"/>
</dbReference>
<keyword evidence="7" id="KW-0547">Nucleotide-binding</keyword>
<evidence type="ECO:0000259" key="18">
    <source>
        <dbReference type="PROSITE" id="PS50113"/>
    </source>
</evidence>
<dbReference type="CDD" id="cd00082">
    <property type="entry name" value="HisKA"/>
    <property type="match status" value="1"/>
</dbReference>
<dbReference type="GO" id="GO:0005524">
    <property type="term" value="F:ATP binding"/>
    <property type="evidence" value="ECO:0007669"/>
    <property type="project" value="UniProtKB-KW"/>
</dbReference>
<feature type="transmembrane region" description="Helical" evidence="14">
    <location>
        <begin position="28"/>
        <end position="57"/>
    </location>
</feature>
<dbReference type="InterPro" id="IPR001610">
    <property type="entry name" value="PAC"/>
</dbReference>
<keyword evidence="4 13" id="KW-0597">Phosphoprotein</keyword>
<dbReference type="SMART" id="SM00091">
    <property type="entry name" value="PAS"/>
    <property type="match status" value="1"/>
</dbReference>
<dbReference type="EMBL" id="JAGSGD010000001">
    <property type="protein sequence ID" value="MBR7618469.1"/>
    <property type="molecule type" value="Genomic_DNA"/>
</dbReference>
<evidence type="ECO:0000256" key="13">
    <source>
        <dbReference type="PROSITE-ProRule" id="PRU00169"/>
    </source>
</evidence>
<dbReference type="NCBIfam" id="TIGR00229">
    <property type="entry name" value="sensory_box"/>
    <property type="match status" value="1"/>
</dbReference>
<name>A0A941HUB1_9CAUL</name>
<dbReference type="InterPro" id="IPR035965">
    <property type="entry name" value="PAS-like_dom_sf"/>
</dbReference>
<dbReference type="Gene3D" id="1.10.287.130">
    <property type="match status" value="1"/>
</dbReference>
<dbReference type="GO" id="GO:0016020">
    <property type="term" value="C:membrane"/>
    <property type="evidence" value="ECO:0007669"/>
    <property type="project" value="UniProtKB-SubCell"/>
</dbReference>
<dbReference type="SUPFAM" id="SSF55785">
    <property type="entry name" value="PYP-like sensor domain (PAS domain)"/>
    <property type="match status" value="1"/>
</dbReference>
<dbReference type="InterPro" id="IPR001789">
    <property type="entry name" value="Sig_transdc_resp-reg_receiver"/>
</dbReference>
<feature type="domain" description="Response regulatory" evidence="16">
    <location>
        <begin position="571"/>
        <end position="688"/>
    </location>
</feature>
<dbReference type="EC" id="2.7.13.3" evidence="3"/>
<dbReference type="SUPFAM" id="SSF52172">
    <property type="entry name" value="CheY-like"/>
    <property type="match status" value="1"/>
</dbReference>
<evidence type="ECO:0000256" key="10">
    <source>
        <dbReference type="ARBA" id="ARBA00022989"/>
    </source>
</evidence>
<sequence>MSTPLSARLDEATVAVRQVTVPRVGLSLFAALTAALIVPWTQAAAWLAVSLALEIWLRIATLSQARGGSVRHRARANFAASFGSISLWWLALGIMFWNSDTLAGRTCAAILVVSLFAITTLLFYSTPVMFLATGAAPAMFALMVLGRSDAQTWLQLAPVIMTLTLAMIFVAGRAIELPSAQAQQRVVNDSLHQYQVLADNITDIIARTDLAGVHTYLSPAAQEVLGYRPEELIGVARTSLVHPDDHPSALEAVGRMLADPSRREVITSRVQHKDGRWIWLQTHAKLVCEHGVPVGVIDVSRDITEQMAKDAALREAKSEAESATRAKAEFLANISHEIRTPMNGVLGALQLLESEPISAEGRELMRQAADAGMMLSQLLNDVLDFSKIEAGQLDLAPEPMNVGEALDTVIALLDGQARAKGVELRRETIGQDLWIIADPVRLRQAMFNLLGNAIKFTHRGQVSARLSVIPAADGQRHVRLEIEDTGVGIAPDAQAFLFERFRQAESSTARRFGGTGLGLSITRALAQMMGGDISFVSTQDQGSTFWLDFDAPSAAPVAALSVDDGLLEGVRILLVEDNPTNRLVARTLLTRLGAQVDEAEDGLIGLNMARDGAYDLILMDVQMPNMDGVEATRAIRSLPGVVAQTPIIGLTANVMTHQQGAYRAAGMNGVVAKPICIGDLIGEIARLLGEQQTAIAV</sequence>
<dbReference type="PRINTS" id="PR00344">
    <property type="entry name" value="BCTRLSENSOR"/>
</dbReference>
<evidence type="ECO:0000259" key="15">
    <source>
        <dbReference type="PROSITE" id="PS50109"/>
    </source>
</evidence>
<dbReference type="SMART" id="SM00086">
    <property type="entry name" value="PAC"/>
    <property type="match status" value="1"/>
</dbReference>
<dbReference type="InterPro" id="IPR013655">
    <property type="entry name" value="PAS_fold_3"/>
</dbReference>
<accession>A0A941HUB1</accession>
<dbReference type="InterPro" id="IPR000700">
    <property type="entry name" value="PAS-assoc_C"/>
</dbReference>
<dbReference type="RefSeq" id="WP_215338347.1">
    <property type="nucleotide sequence ID" value="NZ_JAGSGD010000001.1"/>
</dbReference>
<evidence type="ECO:0000256" key="2">
    <source>
        <dbReference type="ARBA" id="ARBA00004370"/>
    </source>
</evidence>
<dbReference type="InterPro" id="IPR005467">
    <property type="entry name" value="His_kinase_dom"/>
</dbReference>
<comment type="caution">
    <text evidence="19">The sequence shown here is derived from an EMBL/GenBank/DDBJ whole genome shotgun (WGS) entry which is preliminary data.</text>
</comment>
<dbReference type="InterPro" id="IPR004358">
    <property type="entry name" value="Sig_transdc_His_kin-like_C"/>
</dbReference>
<comment type="catalytic activity">
    <reaction evidence="1">
        <text>ATP + protein L-histidine = ADP + protein N-phospho-L-histidine.</text>
        <dbReference type="EC" id="2.7.13.3"/>
    </reaction>
</comment>
<dbReference type="SMART" id="SM00448">
    <property type="entry name" value="REC"/>
    <property type="match status" value="1"/>
</dbReference>
<dbReference type="GO" id="GO:0000155">
    <property type="term" value="F:phosphorelay sensor kinase activity"/>
    <property type="evidence" value="ECO:0007669"/>
    <property type="project" value="InterPro"/>
</dbReference>
<dbReference type="InterPro" id="IPR036890">
    <property type="entry name" value="HATPase_C_sf"/>
</dbReference>
<evidence type="ECO:0000256" key="11">
    <source>
        <dbReference type="ARBA" id="ARBA00023012"/>
    </source>
</evidence>
<dbReference type="SMART" id="SM00388">
    <property type="entry name" value="HisKA"/>
    <property type="match status" value="1"/>
</dbReference>
<dbReference type="SMART" id="SM00387">
    <property type="entry name" value="HATPase_c"/>
    <property type="match status" value="1"/>
</dbReference>
<organism evidence="19 20">
    <name type="scientific">Phenylobacterium glaciei</name>
    <dbReference type="NCBI Taxonomy" id="2803784"/>
    <lineage>
        <taxon>Bacteria</taxon>
        <taxon>Pseudomonadati</taxon>
        <taxon>Pseudomonadota</taxon>
        <taxon>Alphaproteobacteria</taxon>
        <taxon>Caulobacterales</taxon>
        <taxon>Caulobacteraceae</taxon>
        <taxon>Phenylobacterium</taxon>
    </lineage>
</organism>
<dbReference type="SUPFAM" id="SSF47384">
    <property type="entry name" value="Homodimeric domain of signal transducing histidine kinase"/>
    <property type="match status" value="1"/>
</dbReference>
<evidence type="ECO:0000256" key="4">
    <source>
        <dbReference type="ARBA" id="ARBA00022553"/>
    </source>
</evidence>
<reference evidence="19" key="1">
    <citation type="submission" date="2021-04" db="EMBL/GenBank/DDBJ databases">
        <title>Draft genome assembly of strain Phenylobacterium sp. 20VBR1 using MiniION and Illumina platforms.</title>
        <authorList>
            <person name="Thomas F.A."/>
            <person name="Krishnan K.P."/>
            <person name="Sinha R.K."/>
        </authorList>
    </citation>
    <scope>NUCLEOTIDE SEQUENCE</scope>
    <source>
        <strain evidence="19">20VBR1</strain>
    </source>
</reference>
<evidence type="ECO:0000259" key="17">
    <source>
        <dbReference type="PROSITE" id="PS50112"/>
    </source>
</evidence>
<evidence type="ECO:0000256" key="9">
    <source>
        <dbReference type="ARBA" id="ARBA00022840"/>
    </source>
</evidence>
<evidence type="ECO:0000256" key="8">
    <source>
        <dbReference type="ARBA" id="ARBA00022777"/>
    </source>
</evidence>
<evidence type="ECO:0000256" key="7">
    <source>
        <dbReference type="ARBA" id="ARBA00022741"/>
    </source>
</evidence>
<feature type="transmembrane region" description="Helical" evidence="14">
    <location>
        <begin position="78"/>
        <end position="97"/>
    </location>
</feature>
<dbReference type="PROSITE" id="PS50113">
    <property type="entry name" value="PAC"/>
    <property type="match status" value="1"/>
</dbReference>
<keyword evidence="12 14" id="KW-0472">Membrane</keyword>
<dbReference type="Pfam" id="PF00512">
    <property type="entry name" value="HisKA"/>
    <property type="match status" value="1"/>
</dbReference>
<dbReference type="FunFam" id="1.10.287.130:FF:000004">
    <property type="entry name" value="Ethylene receptor 1"/>
    <property type="match status" value="1"/>
</dbReference>
<evidence type="ECO:0000256" key="6">
    <source>
        <dbReference type="ARBA" id="ARBA00022692"/>
    </source>
</evidence>
<feature type="domain" description="PAS" evidence="17">
    <location>
        <begin position="190"/>
        <end position="260"/>
    </location>
</feature>
<evidence type="ECO:0000256" key="5">
    <source>
        <dbReference type="ARBA" id="ARBA00022679"/>
    </source>
</evidence>
<evidence type="ECO:0000256" key="12">
    <source>
        <dbReference type="ARBA" id="ARBA00023136"/>
    </source>
</evidence>